<dbReference type="Gene3D" id="1.25.40.10">
    <property type="entry name" value="Tetratricopeptide repeat domain"/>
    <property type="match status" value="2"/>
</dbReference>
<dbReference type="PRINTS" id="PR00364">
    <property type="entry name" value="DISEASERSIST"/>
</dbReference>
<feature type="coiled-coil region" evidence="1">
    <location>
        <begin position="519"/>
        <end position="546"/>
    </location>
</feature>
<evidence type="ECO:0000256" key="1">
    <source>
        <dbReference type="SAM" id="Coils"/>
    </source>
</evidence>
<dbReference type="Pfam" id="PF13424">
    <property type="entry name" value="TPR_12"/>
    <property type="match status" value="1"/>
</dbReference>
<dbReference type="Proteomes" id="UP000006281">
    <property type="component" value="Chromosome"/>
</dbReference>
<dbReference type="SMART" id="SM00028">
    <property type="entry name" value="TPR"/>
    <property type="match status" value="5"/>
</dbReference>
<organism evidence="3 4">
    <name type="scientific">Saccharothrix espanaensis (strain ATCC 51144 / DSM 44229 / JCM 9112 / NBRC 15066 / NRRL 15764)</name>
    <dbReference type="NCBI Taxonomy" id="1179773"/>
    <lineage>
        <taxon>Bacteria</taxon>
        <taxon>Bacillati</taxon>
        <taxon>Actinomycetota</taxon>
        <taxon>Actinomycetes</taxon>
        <taxon>Pseudonocardiales</taxon>
        <taxon>Pseudonocardiaceae</taxon>
        <taxon>Saccharothrix</taxon>
    </lineage>
</organism>
<dbReference type="BioCyc" id="SESP1179773:BN6_RS42700-MONOMER"/>
<dbReference type="eggNOG" id="COG3903">
    <property type="taxonomic scope" value="Bacteria"/>
</dbReference>
<dbReference type="HOGENOM" id="CLU_269462_0_0_11"/>
<dbReference type="PANTHER" id="PTHR47691">
    <property type="entry name" value="REGULATOR-RELATED"/>
    <property type="match status" value="1"/>
</dbReference>
<feature type="region of interest" description="Disordered" evidence="2">
    <location>
        <begin position="432"/>
        <end position="460"/>
    </location>
</feature>
<dbReference type="PATRIC" id="fig|1179773.3.peg.7127"/>
<sequence length="1213" mass="129176">MAGLPPVDVFTGRAEALAGLADALRPKDDAVPVVLSAVAGLAGVGKMTLAVRAAHDAVAAGWFPGGVLFVDLQGYDPQHRVTPEIALSVFLRALGVPAEHVPDGLAGREALYRSLLAERAPVLVVLDNASAAGQVRPLLPNSAAHRVLVTSRHTLADLTGARLIDLTVLEDAEAVALVDAAVRAARPDDDRITPGSAAELVALCGNLPLALSIVAAILAGDPEQPVAELVEALRGASTRLGELAYGDSVGMHAAFDLSYHRLTPAEARLFRLLALNPGRQVGVPAAALAGVPEREATKLLTALRRAHMVEAGEPRGWFRSHDLLRLYAEERAREDADAEDALVRLLDHYATTVESHDPRGTPTGQFGREALTWFETEQPTLVEAVGTAHRVGRPDLALRLALAMSAYLFYRRLWDDCTRVFPVALEAARRLGGSPAGSPGGAFGERVGGPLDGSRGERVGERLGGRVGEARVLRRLGRVAREQRRFGDARAYYLEYLEVGRELGDRARVAQAVHNLGSIARLVRELAEAEERYGEALALYRELGDRRGETDILFNLGTVARDRRRYADAHERYGEAMALAVQHGDVLRQARVALCRGIVAAREQDAGAARTWWTRALGQYLELGDENMVRSVRKRLARQRLREVVAGLPAVGEFVGRGEVLREVADALWSGEAGAGVVVTGVVTTRVVVTGEAGVGKTALAVRAARDAAAAGWFPGGVLFVELRGDDPDRRVSPEVALGELLRALGVSAKRIPDGLAERVALYRSLLAGRARVLVVLDGASADAGQVEPLLPLVGAHRVLITSRHAGEAFGGAAFGGARAGGVRRFGLGVMDGGEALELVDGVLSRSGAPAGAGNRVRGELVELCGRLPLALSVAAGAVGAEAAGAEAGEEVAGLVEALRGVAGGAAGGILKVAYERLGVGAARMLRLLSVHPGGPIGVAAAAALVGESEARAAELLAVLRRTRLVEEVGGWFRWHDLVRVYAEGLVEGTEGGEALARLVDHYVAALDVETLDEALEVELPAVVAAAERADGAGRGDRRGCLRLTGRLAGHLVRRRRWDDCAVLFPLALEAARLLGDRAAEVQVLADLGNVALGKRQFEVARGYYEEALARCRESGDWRGEVDGMCHLGAVDRAEGRYPEARGRYAAALRVVEGRGDPMREGRIAERLGFIARHDREVDAARRWFTRAVGLYEKADRHEKARAARRRVDRLRE</sequence>
<keyword evidence="1" id="KW-0175">Coiled coil</keyword>
<dbReference type="SUPFAM" id="SSF52540">
    <property type="entry name" value="P-loop containing nucleoside triphosphate hydrolases"/>
    <property type="match status" value="2"/>
</dbReference>
<name>K0KCF4_SACES</name>
<dbReference type="STRING" id="1179773.BN6_70530"/>
<evidence type="ECO:0000313" key="4">
    <source>
        <dbReference type="Proteomes" id="UP000006281"/>
    </source>
</evidence>
<evidence type="ECO:0000256" key="2">
    <source>
        <dbReference type="SAM" id="MobiDB-lite"/>
    </source>
</evidence>
<dbReference type="InterPro" id="IPR019734">
    <property type="entry name" value="TPR_rpt"/>
</dbReference>
<reference evidence="3 4" key="1">
    <citation type="journal article" date="2012" name="BMC Genomics">
        <title>Complete genome sequence of Saccharothrix espanaensis DSM 44229T and comparison to the other completely sequenced Pseudonocardiaceae.</title>
        <authorList>
            <person name="Strobel T."/>
            <person name="Al-Dilaimi A."/>
            <person name="Blom J."/>
            <person name="Gessner A."/>
            <person name="Kalinowski J."/>
            <person name="Luzhetska M."/>
            <person name="Puhler A."/>
            <person name="Szczepanowski R."/>
            <person name="Bechthold A."/>
            <person name="Ruckert C."/>
        </authorList>
    </citation>
    <scope>NUCLEOTIDE SEQUENCE [LARGE SCALE GENOMIC DNA]</scope>
    <source>
        <strain evidence="4">ATCC 51144 / DSM 44229 / JCM 9112 / NBRC 15066 / NRRL 15764</strain>
    </source>
</reference>
<protein>
    <recommendedName>
        <fullName evidence="5">NB-ARC domain-containing protein</fullName>
    </recommendedName>
</protein>
<evidence type="ECO:0000313" key="3">
    <source>
        <dbReference type="EMBL" id="CCH34288.1"/>
    </source>
</evidence>
<dbReference type="eggNOG" id="COG0457">
    <property type="taxonomic scope" value="Bacteria"/>
</dbReference>
<dbReference type="InterPro" id="IPR027417">
    <property type="entry name" value="P-loop_NTPase"/>
</dbReference>
<keyword evidence="4" id="KW-1185">Reference proteome</keyword>
<dbReference type="AlphaFoldDB" id="K0KCF4"/>
<dbReference type="Gene3D" id="3.40.50.300">
    <property type="entry name" value="P-loop containing nucleotide triphosphate hydrolases"/>
    <property type="match status" value="2"/>
</dbReference>
<dbReference type="InterPro" id="IPR011990">
    <property type="entry name" value="TPR-like_helical_dom_sf"/>
</dbReference>
<dbReference type="PANTHER" id="PTHR47691:SF3">
    <property type="entry name" value="HTH-TYPE TRANSCRIPTIONAL REGULATOR RV0890C-RELATED"/>
    <property type="match status" value="1"/>
</dbReference>
<proteinExistence type="predicted"/>
<accession>K0KCF4</accession>
<feature type="compositionally biased region" description="Gly residues" evidence="2">
    <location>
        <begin position="434"/>
        <end position="451"/>
    </location>
</feature>
<evidence type="ECO:0008006" key="5">
    <source>
        <dbReference type="Google" id="ProtNLM"/>
    </source>
</evidence>
<gene>
    <name evidence="3" type="ordered locus">BN6_70530</name>
</gene>
<dbReference type="GO" id="GO:0043531">
    <property type="term" value="F:ADP binding"/>
    <property type="evidence" value="ECO:0007669"/>
    <property type="project" value="InterPro"/>
</dbReference>
<dbReference type="SUPFAM" id="SSF48452">
    <property type="entry name" value="TPR-like"/>
    <property type="match status" value="2"/>
</dbReference>
<dbReference type="EMBL" id="HE804045">
    <property type="protein sequence ID" value="CCH34288.1"/>
    <property type="molecule type" value="Genomic_DNA"/>
</dbReference>
<dbReference type="KEGG" id="sesp:BN6_70530"/>